<comment type="caution">
    <text evidence="2">The sequence shown here is derived from an EMBL/GenBank/DDBJ whole genome shotgun (WGS) entry which is preliminary data.</text>
</comment>
<dbReference type="InterPro" id="IPR050275">
    <property type="entry name" value="PGM_Phosphatase"/>
</dbReference>
<proteinExistence type="inferred from homology"/>
<sequence length="368" mass="41288">MARKDQDQDRIEQFKYSVRSLNEQFVRWVTSQWQSKAEKFWSHGVNDYLRHTAIIQRDFIDLAGAASEQKQNGASENGSQDNGVVGPQGSQFLTLLPLQHTKIIHLIRHGEGFHNIGIANEDAHLTEFGWRQAEALNVHIQKTKELQSLQLVVASPLTRTLETAVGVFGAGRWRSGVQPVLMHEQTGKDHLRAPHAAVAAPEGMRFVSFEGCRERLGPSMCDRRRDIRHMRRHFPGIDFGLIDCNSDDVYDKHHPETEHAVQQRGKLFLQWLMSCSETNIAVVSHCGLLFYMLASFGHECGEDIQNYLHKGFDNCELRSVVLADTSGMHRPNPTWFPGGRMCLSNGSANGSVRGTKTAPPIANSSCPL</sequence>
<dbReference type="PANTHER" id="PTHR48100">
    <property type="entry name" value="BROAD-SPECIFICITY PHOSPHATASE YOR283W-RELATED"/>
    <property type="match status" value="1"/>
</dbReference>
<dbReference type="EMBL" id="JALJOQ010000106">
    <property type="protein sequence ID" value="KAK9797449.1"/>
    <property type="molecule type" value="Genomic_DNA"/>
</dbReference>
<dbReference type="CDD" id="cd07067">
    <property type="entry name" value="HP_PGM_like"/>
    <property type="match status" value="1"/>
</dbReference>
<dbReference type="InterPro" id="IPR013078">
    <property type="entry name" value="His_Pase_superF_clade-1"/>
</dbReference>
<dbReference type="GO" id="GO:0016791">
    <property type="term" value="F:phosphatase activity"/>
    <property type="evidence" value="ECO:0007669"/>
    <property type="project" value="TreeGrafter"/>
</dbReference>
<evidence type="ECO:0000313" key="2">
    <source>
        <dbReference type="EMBL" id="KAK9797449.1"/>
    </source>
</evidence>
<evidence type="ECO:0000313" key="3">
    <source>
        <dbReference type="Proteomes" id="UP001465755"/>
    </source>
</evidence>
<dbReference type="Gene3D" id="3.40.50.1240">
    <property type="entry name" value="Phosphoglycerate mutase-like"/>
    <property type="match status" value="1"/>
</dbReference>
<gene>
    <name evidence="2" type="ORF">WJX73_007649</name>
</gene>
<accession>A0AAW1NWL9</accession>
<organism evidence="2 3">
    <name type="scientific">Symbiochloris irregularis</name>
    <dbReference type="NCBI Taxonomy" id="706552"/>
    <lineage>
        <taxon>Eukaryota</taxon>
        <taxon>Viridiplantae</taxon>
        <taxon>Chlorophyta</taxon>
        <taxon>core chlorophytes</taxon>
        <taxon>Trebouxiophyceae</taxon>
        <taxon>Trebouxiales</taxon>
        <taxon>Trebouxiaceae</taxon>
        <taxon>Symbiochloris</taxon>
    </lineage>
</organism>
<dbReference type="PANTHER" id="PTHR48100:SF1">
    <property type="entry name" value="HISTIDINE PHOSPHATASE FAMILY PROTEIN-RELATED"/>
    <property type="match status" value="1"/>
</dbReference>
<keyword evidence="3" id="KW-1185">Reference proteome</keyword>
<protein>
    <recommendedName>
        <fullName evidence="4">Phosphoglycerate mutase</fullName>
    </recommendedName>
</protein>
<dbReference type="SMART" id="SM00855">
    <property type="entry name" value="PGAM"/>
    <property type="match status" value="1"/>
</dbReference>
<dbReference type="GO" id="GO:0005737">
    <property type="term" value="C:cytoplasm"/>
    <property type="evidence" value="ECO:0007669"/>
    <property type="project" value="TreeGrafter"/>
</dbReference>
<name>A0AAW1NWL9_9CHLO</name>
<comment type="similarity">
    <text evidence="1">Belongs to the phosphoglycerate mutase family.</text>
</comment>
<reference evidence="2 3" key="1">
    <citation type="journal article" date="2024" name="Nat. Commun.">
        <title>Phylogenomics reveals the evolutionary origins of lichenization in chlorophyte algae.</title>
        <authorList>
            <person name="Puginier C."/>
            <person name="Libourel C."/>
            <person name="Otte J."/>
            <person name="Skaloud P."/>
            <person name="Haon M."/>
            <person name="Grisel S."/>
            <person name="Petersen M."/>
            <person name="Berrin J.G."/>
            <person name="Delaux P.M."/>
            <person name="Dal Grande F."/>
            <person name="Keller J."/>
        </authorList>
    </citation>
    <scope>NUCLEOTIDE SEQUENCE [LARGE SCALE GENOMIC DNA]</scope>
    <source>
        <strain evidence="2 3">SAG 2036</strain>
    </source>
</reference>
<dbReference type="AlphaFoldDB" id="A0AAW1NWL9"/>
<evidence type="ECO:0000256" key="1">
    <source>
        <dbReference type="ARBA" id="ARBA00038362"/>
    </source>
</evidence>
<dbReference type="Proteomes" id="UP001465755">
    <property type="component" value="Unassembled WGS sequence"/>
</dbReference>
<evidence type="ECO:0008006" key="4">
    <source>
        <dbReference type="Google" id="ProtNLM"/>
    </source>
</evidence>
<dbReference type="SUPFAM" id="SSF53254">
    <property type="entry name" value="Phosphoglycerate mutase-like"/>
    <property type="match status" value="1"/>
</dbReference>
<dbReference type="InterPro" id="IPR029033">
    <property type="entry name" value="His_PPase_superfam"/>
</dbReference>
<dbReference type="Pfam" id="PF00300">
    <property type="entry name" value="His_Phos_1"/>
    <property type="match status" value="1"/>
</dbReference>